<protein>
    <submittedName>
        <fullName evidence="4">WAS protein family</fullName>
    </submittedName>
</protein>
<keyword evidence="2" id="KW-0009">Actin-binding</keyword>
<dbReference type="AlphaFoldDB" id="A0A833VD93"/>
<dbReference type="GO" id="GO:0032456">
    <property type="term" value="P:endocytic recycling"/>
    <property type="evidence" value="ECO:0007669"/>
    <property type="project" value="TreeGrafter"/>
</dbReference>
<evidence type="ECO:0000256" key="2">
    <source>
        <dbReference type="ARBA" id="ARBA00023203"/>
    </source>
</evidence>
<dbReference type="Proteomes" id="UP000623129">
    <property type="component" value="Unassembled WGS sequence"/>
</dbReference>
<gene>
    <name evidence="4" type="ORF">FCM35_KLT15230</name>
</gene>
<dbReference type="Pfam" id="PF11945">
    <property type="entry name" value="WASH_WAHD"/>
    <property type="match status" value="1"/>
</dbReference>
<dbReference type="InterPro" id="IPR021854">
    <property type="entry name" value="WASH1_WAHD"/>
</dbReference>
<dbReference type="GO" id="GO:0042147">
    <property type="term" value="P:retrograde transport, endosome to Golgi"/>
    <property type="evidence" value="ECO:0007669"/>
    <property type="project" value="TreeGrafter"/>
</dbReference>
<proteinExistence type="inferred from homology"/>
<sequence length="211" mass="23619">MLRVSETEGRTTRRESHVARYRQMGHTLLELQRATDQVFDAVSLKIAEERSKLSDISSRIQVAKAKISKISHSESAAKIVSPARHPLANTTIDDFKPLFQCKDEGENLGFPVANLLINGGLTREFGTDGTLELFRFFSDKNCAYQLRENDIKEKGNHSQMKDDTSLEKLFEKSSYLAMSNFTLGSTSDLKGDQLPPPPPSLSPSNFKVRIV</sequence>
<dbReference type="GO" id="GO:0003779">
    <property type="term" value="F:actin binding"/>
    <property type="evidence" value="ECO:0007669"/>
    <property type="project" value="UniProtKB-KW"/>
</dbReference>
<evidence type="ECO:0000313" key="5">
    <source>
        <dbReference type="Proteomes" id="UP000623129"/>
    </source>
</evidence>
<comment type="caution">
    <text evidence="4">The sequence shown here is derived from an EMBL/GenBank/DDBJ whole genome shotgun (WGS) entry which is preliminary data.</text>
</comment>
<name>A0A833VD93_9POAL</name>
<evidence type="ECO:0000313" key="4">
    <source>
        <dbReference type="EMBL" id="KAF3320534.1"/>
    </source>
</evidence>
<dbReference type="GO" id="GO:0034314">
    <property type="term" value="P:Arp2/3 complex-mediated actin nucleation"/>
    <property type="evidence" value="ECO:0007669"/>
    <property type="project" value="InterPro"/>
</dbReference>
<organism evidence="4 5">
    <name type="scientific">Carex littledalei</name>
    <dbReference type="NCBI Taxonomy" id="544730"/>
    <lineage>
        <taxon>Eukaryota</taxon>
        <taxon>Viridiplantae</taxon>
        <taxon>Streptophyta</taxon>
        <taxon>Embryophyta</taxon>
        <taxon>Tracheophyta</taxon>
        <taxon>Spermatophyta</taxon>
        <taxon>Magnoliopsida</taxon>
        <taxon>Liliopsida</taxon>
        <taxon>Poales</taxon>
        <taxon>Cyperaceae</taxon>
        <taxon>Cyperoideae</taxon>
        <taxon>Cariceae</taxon>
        <taxon>Carex</taxon>
        <taxon>Carex subgen. Euthyceras</taxon>
    </lineage>
</organism>
<comment type="similarity">
    <text evidence="1">Belongs to the WASH1 family.</text>
</comment>
<dbReference type="GO" id="GO:0005769">
    <property type="term" value="C:early endosome"/>
    <property type="evidence" value="ECO:0007669"/>
    <property type="project" value="InterPro"/>
</dbReference>
<dbReference type="InterPro" id="IPR028290">
    <property type="entry name" value="WASH1"/>
</dbReference>
<dbReference type="GO" id="GO:0055037">
    <property type="term" value="C:recycling endosome"/>
    <property type="evidence" value="ECO:0007669"/>
    <property type="project" value="TreeGrafter"/>
</dbReference>
<evidence type="ECO:0000259" key="3">
    <source>
        <dbReference type="Pfam" id="PF11945"/>
    </source>
</evidence>
<dbReference type="GO" id="GO:0043015">
    <property type="term" value="F:gamma-tubulin binding"/>
    <property type="evidence" value="ECO:0007669"/>
    <property type="project" value="TreeGrafter"/>
</dbReference>
<dbReference type="GO" id="GO:0043014">
    <property type="term" value="F:alpha-tubulin binding"/>
    <property type="evidence" value="ECO:0007669"/>
    <property type="project" value="InterPro"/>
</dbReference>
<feature type="domain" description="WASH1 WAHD" evidence="3">
    <location>
        <begin position="23"/>
        <end position="104"/>
    </location>
</feature>
<reference evidence="4" key="1">
    <citation type="submission" date="2020-01" db="EMBL/GenBank/DDBJ databases">
        <title>Genome sequence of Kobresia littledalei, the first chromosome-level genome in the family Cyperaceae.</title>
        <authorList>
            <person name="Qu G."/>
        </authorList>
    </citation>
    <scope>NUCLEOTIDE SEQUENCE</scope>
    <source>
        <strain evidence="4">C.B.Clarke</strain>
        <tissue evidence="4">Leaf</tissue>
    </source>
</reference>
<dbReference type="EMBL" id="SWLB01000029">
    <property type="protein sequence ID" value="KAF3320534.1"/>
    <property type="molecule type" value="Genomic_DNA"/>
</dbReference>
<keyword evidence="5" id="KW-1185">Reference proteome</keyword>
<dbReference type="PANTHER" id="PTHR23331">
    <property type="entry name" value="CXYORF1"/>
    <property type="match status" value="1"/>
</dbReference>
<dbReference type="PANTHER" id="PTHR23331:SF1">
    <property type="entry name" value="WASH COMPLEX SUBUNIT 1"/>
    <property type="match status" value="1"/>
</dbReference>
<dbReference type="GO" id="GO:0005829">
    <property type="term" value="C:cytosol"/>
    <property type="evidence" value="ECO:0007669"/>
    <property type="project" value="GOC"/>
</dbReference>
<accession>A0A833VD93</accession>
<evidence type="ECO:0000256" key="1">
    <source>
        <dbReference type="ARBA" id="ARBA00005602"/>
    </source>
</evidence>
<dbReference type="OrthoDB" id="307871at2759"/>
<dbReference type="GO" id="GO:0071203">
    <property type="term" value="C:WASH complex"/>
    <property type="evidence" value="ECO:0007669"/>
    <property type="project" value="InterPro"/>
</dbReference>
<dbReference type="GO" id="GO:0006887">
    <property type="term" value="P:exocytosis"/>
    <property type="evidence" value="ECO:0007669"/>
    <property type="project" value="TreeGrafter"/>
</dbReference>